<dbReference type="PATRIC" id="fig|1030009.3.peg.811"/>
<dbReference type="EMBL" id="CP002816">
    <property type="protein sequence ID" value="AEH91828.1"/>
    <property type="molecule type" value="Genomic_DNA"/>
</dbReference>
<dbReference type="GO" id="GO:0006950">
    <property type="term" value="P:response to stress"/>
    <property type="evidence" value="ECO:0007669"/>
    <property type="project" value="TreeGrafter"/>
</dbReference>
<dbReference type="AlphaFoldDB" id="A0A0E0UUQ8"/>
<dbReference type="GO" id="GO:0003700">
    <property type="term" value="F:DNA-binding transcription factor activity"/>
    <property type="evidence" value="ECO:0007669"/>
    <property type="project" value="InterPro"/>
</dbReference>
<keyword evidence="1" id="KW-0238">DNA-binding</keyword>
<name>A0A0E0UUQ8_LISMM</name>
<dbReference type="InterPro" id="IPR036390">
    <property type="entry name" value="WH_DNA-bd_sf"/>
</dbReference>
<proteinExistence type="predicted"/>
<dbReference type="Proteomes" id="UP000000486">
    <property type="component" value="Chromosome"/>
</dbReference>
<evidence type="ECO:0000313" key="3">
    <source>
        <dbReference type="EMBL" id="AEH91828.1"/>
    </source>
</evidence>
<organism evidence="3 4">
    <name type="scientific">Listeria monocytogenes serotype 4a (strain M7)</name>
    <dbReference type="NCBI Taxonomy" id="1030009"/>
    <lineage>
        <taxon>Bacteria</taxon>
        <taxon>Bacillati</taxon>
        <taxon>Bacillota</taxon>
        <taxon>Bacilli</taxon>
        <taxon>Bacillales</taxon>
        <taxon>Listeriaceae</taxon>
        <taxon>Listeria</taxon>
    </lineage>
</organism>
<dbReference type="SMART" id="SM00347">
    <property type="entry name" value="HTH_MARR"/>
    <property type="match status" value="1"/>
</dbReference>
<dbReference type="KEGG" id="lmq:LMM7_0823"/>
<dbReference type="PANTHER" id="PTHR33164">
    <property type="entry name" value="TRANSCRIPTIONAL REGULATOR, MARR FAMILY"/>
    <property type="match status" value="1"/>
</dbReference>
<evidence type="ECO:0000313" key="4">
    <source>
        <dbReference type="Proteomes" id="UP000000486"/>
    </source>
</evidence>
<dbReference type="InterPro" id="IPR039422">
    <property type="entry name" value="MarR/SlyA-like"/>
</dbReference>
<protein>
    <submittedName>
        <fullName evidence="3">Putative transcriptional regulator, MarR family</fullName>
    </submittedName>
</protein>
<dbReference type="PANTHER" id="PTHR33164:SF99">
    <property type="entry name" value="MARR FAMILY REGULATORY PROTEIN"/>
    <property type="match status" value="1"/>
</dbReference>
<accession>A0A0E0UUQ8</accession>
<dbReference type="Gene3D" id="1.10.10.10">
    <property type="entry name" value="Winged helix-like DNA-binding domain superfamily/Winged helix DNA-binding domain"/>
    <property type="match status" value="1"/>
</dbReference>
<dbReference type="SUPFAM" id="SSF46785">
    <property type="entry name" value="Winged helix' DNA-binding domain"/>
    <property type="match status" value="1"/>
</dbReference>
<evidence type="ECO:0000256" key="1">
    <source>
        <dbReference type="ARBA" id="ARBA00023125"/>
    </source>
</evidence>
<feature type="domain" description="HTH marR-type" evidence="2">
    <location>
        <begin position="12"/>
        <end position="148"/>
    </location>
</feature>
<dbReference type="GO" id="GO:0003677">
    <property type="term" value="F:DNA binding"/>
    <property type="evidence" value="ECO:0007669"/>
    <property type="project" value="UniProtKB-KW"/>
</dbReference>
<evidence type="ECO:0000259" key="2">
    <source>
        <dbReference type="PROSITE" id="PS50995"/>
    </source>
</evidence>
<dbReference type="PROSITE" id="PS50995">
    <property type="entry name" value="HTH_MARR_2"/>
    <property type="match status" value="1"/>
</dbReference>
<dbReference type="InterPro" id="IPR036388">
    <property type="entry name" value="WH-like_DNA-bd_sf"/>
</dbReference>
<reference evidence="3 4" key="1">
    <citation type="journal article" date="2011" name="J. Bacteriol.">
        <title>Genome sequence of the nonpathogenic Listeria monocytogenes serovar 4a strain M7.</title>
        <authorList>
            <person name="Chen J."/>
            <person name="Xia Y."/>
            <person name="Cheng C."/>
            <person name="Fang C."/>
            <person name="Shan Y."/>
            <person name="Jin G."/>
            <person name="Fang W."/>
        </authorList>
    </citation>
    <scope>NUCLEOTIDE SEQUENCE [LARGE SCALE GENOMIC DNA]</scope>
    <source>
        <strain evidence="3 4">M7</strain>
    </source>
</reference>
<dbReference type="Pfam" id="PF12802">
    <property type="entry name" value="MarR_2"/>
    <property type="match status" value="1"/>
</dbReference>
<sequence length="154" mass="16929">MMVGINTDTENISELLKTYWSIQRISAGYADQNAASLGLTIQQLAMINVIYSTPGISVADLTKRLIITGSSAAANVDGLISLGLVVKLNKTIPNDSMDLTLKLSKKGEDLSKRSTANAFMYKAMMKVFENLTENEIEELIRLNKKVETLLKKSK</sequence>
<dbReference type="HOGENOM" id="CLU_083287_27_7_9"/>
<dbReference type="InterPro" id="IPR000835">
    <property type="entry name" value="HTH_MarR-typ"/>
</dbReference>
<gene>
    <name evidence="3" type="ordered locus">LMM7_0823</name>
</gene>